<gene>
    <name evidence="3" type="ORF">Clacol_003908</name>
</gene>
<dbReference type="InterPro" id="IPR036047">
    <property type="entry name" value="F-box-like_dom_sf"/>
</dbReference>
<reference evidence="3" key="1">
    <citation type="submission" date="2021-10" db="EMBL/GenBank/DDBJ databases">
        <title>De novo Genome Assembly of Clathrus columnatus (Basidiomycota, Fungi) Using Illumina and Nanopore Sequence Data.</title>
        <authorList>
            <person name="Ogiso-Tanaka E."/>
            <person name="Itagaki H."/>
            <person name="Hosoya T."/>
            <person name="Hosaka K."/>
        </authorList>
    </citation>
    <scope>NUCLEOTIDE SEQUENCE</scope>
    <source>
        <strain evidence="3">MO-923</strain>
    </source>
</reference>
<evidence type="ECO:0000256" key="1">
    <source>
        <dbReference type="SAM" id="MobiDB-lite"/>
    </source>
</evidence>
<name>A0AAV5AAD1_9AGAM</name>
<evidence type="ECO:0000259" key="2">
    <source>
        <dbReference type="PROSITE" id="PS50181"/>
    </source>
</evidence>
<feature type="compositionally biased region" description="Low complexity" evidence="1">
    <location>
        <begin position="15"/>
        <end position="26"/>
    </location>
</feature>
<dbReference type="Proteomes" id="UP001050691">
    <property type="component" value="Unassembled WGS sequence"/>
</dbReference>
<accession>A0AAV5AAD1</accession>
<dbReference type="EMBL" id="BPWL01000004">
    <property type="protein sequence ID" value="GJJ09684.1"/>
    <property type="molecule type" value="Genomic_DNA"/>
</dbReference>
<evidence type="ECO:0000313" key="4">
    <source>
        <dbReference type="Proteomes" id="UP001050691"/>
    </source>
</evidence>
<dbReference type="InterPro" id="IPR001810">
    <property type="entry name" value="F-box_dom"/>
</dbReference>
<organism evidence="3 4">
    <name type="scientific">Clathrus columnatus</name>
    <dbReference type="NCBI Taxonomy" id="1419009"/>
    <lineage>
        <taxon>Eukaryota</taxon>
        <taxon>Fungi</taxon>
        <taxon>Dikarya</taxon>
        <taxon>Basidiomycota</taxon>
        <taxon>Agaricomycotina</taxon>
        <taxon>Agaricomycetes</taxon>
        <taxon>Phallomycetidae</taxon>
        <taxon>Phallales</taxon>
        <taxon>Clathraceae</taxon>
        <taxon>Clathrus</taxon>
    </lineage>
</organism>
<keyword evidence="4" id="KW-1185">Reference proteome</keyword>
<dbReference type="Gene3D" id="1.20.1280.50">
    <property type="match status" value="1"/>
</dbReference>
<comment type="caution">
    <text evidence="3">The sequence shown here is derived from an EMBL/GenBank/DDBJ whole genome shotgun (WGS) entry which is preliminary data.</text>
</comment>
<dbReference type="SUPFAM" id="SSF81383">
    <property type="entry name" value="F-box domain"/>
    <property type="match status" value="1"/>
</dbReference>
<evidence type="ECO:0000313" key="3">
    <source>
        <dbReference type="EMBL" id="GJJ09684.1"/>
    </source>
</evidence>
<protein>
    <recommendedName>
        <fullName evidence="2">F-box domain-containing protein</fullName>
    </recommendedName>
</protein>
<dbReference type="Pfam" id="PF12937">
    <property type="entry name" value="F-box-like"/>
    <property type="match status" value="1"/>
</dbReference>
<sequence>MSIPKVPPQPRPAHLQPQPQIQPQTQTQLQLQLQVHVPLGPVSVNVLNWNIMTPELMAMAMGELAQTPQEHGNEFPLENDAPDDAMDFVQDALAGPERVENLARATAPLFHRRLVKKSKFVSLPLEIHLQICEWLSVSDILALRRTSKDMYRVTRSGGLWLSALKRLNLLLPVLPPTSKYLYGEIKPFMAEYLTMRSVYLHENFTYRQLTGSLVRQDSYDQITDIRILPGARFIAVLTENMHGEVYLSLWELKLFKGGSRLPLVKVKMEEKQEVFEVAYGTAQNELHLFIALAGPAIQNETTLQFMTRVSIVGISLELLEELADRNQSKDSFAAIMEECIKPFTVLYETSIAEKVHQVVMCDVQHTVLPNTLMIALVCRPRLIMFDYPELRSRNNHTGFSSFLSLGIPEVVNAVLPSSIWKIKLLPWQECVLVSQIVIDVNGKDLQTVGFSLFRLPQIGQTVNKPPAIQAQYLYGLSVTGIYFSNLEEAWFSALRNPDKMLDSRFHSAPAPLSIFVTTKGPNGLVHLMMHPTAVPDEIISVRQGRGHVAKFKYQFPWEVIRRETWRNDEMSFCNILPGAFFSLLILRPPKSCALDKLGPGTSREISSILGYRSQVRQYRLASATTTGAYVRENMEYVLEESGYAHPWDHPDLVLPGDFRYNGSPRRPFCLSALSAPSIDPSVSVDFKKGVTAIAFDESTGILCYGIDQDSQLRFLDFGGEFRDEIKFTWIPENDD</sequence>
<feature type="domain" description="F-box" evidence="2">
    <location>
        <begin position="117"/>
        <end position="163"/>
    </location>
</feature>
<feature type="compositionally biased region" description="Pro residues" evidence="1">
    <location>
        <begin position="1"/>
        <end position="11"/>
    </location>
</feature>
<feature type="region of interest" description="Disordered" evidence="1">
    <location>
        <begin position="1"/>
        <end position="26"/>
    </location>
</feature>
<dbReference type="SMART" id="SM00256">
    <property type="entry name" value="FBOX"/>
    <property type="match status" value="1"/>
</dbReference>
<dbReference type="PROSITE" id="PS50181">
    <property type="entry name" value="FBOX"/>
    <property type="match status" value="1"/>
</dbReference>
<dbReference type="CDD" id="cd09917">
    <property type="entry name" value="F-box_SF"/>
    <property type="match status" value="1"/>
</dbReference>
<dbReference type="AlphaFoldDB" id="A0AAV5AAD1"/>
<proteinExistence type="predicted"/>